<proteinExistence type="predicted"/>
<evidence type="ECO:0000313" key="2">
    <source>
        <dbReference type="Proteomes" id="UP001062846"/>
    </source>
</evidence>
<accession>A0ACC0NWQ9</accession>
<keyword evidence="2" id="KW-1185">Reference proteome</keyword>
<reference evidence="1" key="1">
    <citation type="submission" date="2022-02" db="EMBL/GenBank/DDBJ databases">
        <title>Plant Genome Project.</title>
        <authorList>
            <person name="Zhang R.-G."/>
        </authorList>
    </citation>
    <scope>NUCLEOTIDE SEQUENCE</scope>
    <source>
        <strain evidence="1">AT1</strain>
    </source>
</reference>
<sequence length="223" mass="25722">MNHSSRAMSLIQRQVLNQRSRPIRTPCDVFINHRGIDTKRTVASLLYDHLSRLNLRPFLDSKNMKPGDKLFEKIDGAIRDCKVGVTVFSPRYCESYFCLHELALLMESRKKIIPLFCDIKPSELRVLDTRSVPEMAVKRFNAALEEAKFTVGVTFDSVKGNWSDVVTSVSDIVIDSLMEVQEEEQLRRRSTLMEVQEEEQLRRRGTRISFPNVARASQIVGRY</sequence>
<protein>
    <submittedName>
        <fullName evidence="1">Uncharacterized protein</fullName>
    </submittedName>
</protein>
<evidence type="ECO:0000313" key="1">
    <source>
        <dbReference type="EMBL" id="KAI8557767.1"/>
    </source>
</evidence>
<comment type="caution">
    <text evidence="1">The sequence shown here is derived from an EMBL/GenBank/DDBJ whole genome shotgun (WGS) entry which is preliminary data.</text>
</comment>
<dbReference type="Proteomes" id="UP001062846">
    <property type="component" value="Chromosome 4"/>
</dbReference>
<dbReference type="EMBL" id="CM046391">
    <property type="protein sequence ID" value="KAI8557767.1"/>
    <property type="molecule type" value="Genomic_DNA"/>
</dbReference>
<name>A0ACC0NWQ9_RHOML</name>
<organism evidence="1 2">
    <name type="scientific">Rhododendron molle</name>
    <name type="common">Chinese azalea</name>
    <name type="synonym">Azalea mollis</name>
    <dbReference type="NCBI Taxonomy" id="49168"/>
    <lineage>
        <taxon>Eukaryota</taxon>
        <taxon>Viridiplantae</taxon>
        <taxon>Streptophyta</taxon>
        <taxon>Embryophyta</taxon>
        <taxon>Tracheophyta</taxon>
        <taxon>Spermatophyta</taxon>
        <taxon>Magnoliopsida</taxon>
        <taxon>eudicotyledons</taxon>
        <taxon>Gunneridae</taxon>
        <taxon>Pentapetalae</taxon>
        <taxon>asterids</taxon>
        <taxon>Ericales</taxon>
        <taxon>Ericaceae</taxon>
        <taxon>Ericoideae</taxon>
        <taxon>Rhodoreae</taxon>
        <taxon>Rhododendron</taxon>
    </lineage>
</organism>
<gene>
    <name evidence="1" type="ORF">RHMOL_Rhmol04G0035400</name>
</gene>